<name>A0A6S6RZJ5_9BACT</name>
<proteinExistence type="predicted"/>
<evidence type="ECO:0000313" key="1">
    <source>
        <dbReference type="EMBL" id="CAA6799251.1"/>
    </source>
</evidence>
<accession>A0A6S6RZJ5</accession>
<protein>
    <submittedName>
        <fullName evidence="1">Uncharacterized protein</fullName>
    </submittedName>
</protein>
<organism evidence="1">
    <name type="scientific">uncultured Aureispira sp</name>
    <dbReference type="NCBI Taxonomy" id="1331704"/>
    <lineage>
        <taxon>Bacteria</taxon>
        <taxon>Pseudomonadati</taxon>
        <taxon>Bacteroidota</taxon>
        <taxon>Saprospiria</taxon>
        <taxon>Saprospirales</taxon>
        <taxon>Saprospiraceae</taxon>
        <taxon>Aureispira</taxon>
        <taxon>environmental samples</taxon>
    </lineage>
</organism>
<sequence>MQNSLKEFGIYFLLLFGLAQVGFAQSPQPRNTPKIPYAPYGGVFTPKGTLRVLLVFVTYKDKSASNPTFENKNCNLPNWEYTQNNKLPNFVNAETGACPSYIFNTEADFETQMEVVSNNFSKEFSLMSNGQFKMIGEVFTNAAGKPTVVEIDPTEGYSWMHMNGRAVEAMQKINPKMDYARFDQRKNSPNFKFDNSDTTKHKPDKILDFVVFVHRYNNAWKEVPKRGMRAWVGSAGGFASTGVHTQNKINGYRIAEGFTMTYNSGVFIHEVAHVLFNAPHIMGVNNVVGNHFYLLSAGWGVMSPISIFGGFNAWERWYSGFIELVADIQSPKEIEASTIFVLRDYFTTGDAMRIKIPFAKGQHLWLENHAKLDPLDEHPWSGKILGKGDTIARAAKGIYAYVEDIEGSRNVIFSPLSNRANGIKVLHAGGNYDYELYENLPDRRNNWGNVMKSFRRLEANPISGINNLYRFPYDKNKDGVIKMDPNYNSSKTEWYAPIFREEVRPDSFVNLYGSFGVYDTKKSKGYVGPIAYRDGDYLDMGSNPMPLNYPTYDLKKKKLAPYVLNGLALKFSALENSTDMQVEVRFEQVQLCQDRRWAGDIELPNITKDDRADLEISRRTELVLNKSGTANTHIQTAAGDFIHPTVFRVKKGATLHLKEKSKLILEDDTTLIVEEGGKIILDKKAKIIVQSKATFIVQEGMLQKHKRAKVIR</sequence>
<gene>
    <name evidence="1" type="ORF">HELGO_WM29035</name>
</gene>
<dbReference type="AlphaFoldDB" id="A0A6S6RZJ5"/>
<dbReference type="EMBL" id="CACVAQ010000025">
    <property type="protein sequence ID" value="CAA6799251.1"/>
    <property type="molecule type" value="Genomic_DNA"/>
</dbReference>
<reference evidence="1" key="1">
    <citation type="submission" date="2020-01" db="EMBL/GenBank/DDBJ databases">
        <authorList>
            <person name="Meier V. D."/>
            <person name="Meier V D."/>
        </authorList>
    </citation>
    <scope>NUCLEOTIDE SEQUENCE</scope>
    <source>
        <strain evidence="1">HLG_WM_MAG_10</strain>
    </source>
</reference>